<evidence type="ECO:0000313" key="14">
    <source>
        <dbReference type="Proteomes" id="UP000545606"/>
    </source>
</evidence>
<dbReference type="Gene3D" id="2.70.210.12">
    <property type="entry name" value="GTP1/OBG domain"/>
    <property type="match status" value="1"/>
</dbReference>
<evidence type="ECO:0000256" key="4">
    <source>
        <dbReference type="ARBA" id="ARBA00022741"/>
    </source>
</evidence>
<dbReference type="PANTHER" id="PTHR11702">
    <property type="entry name" value="DEVELOPMENTALLY REGULATED GTP-BINDING PROTEIN-RELATED"/>
    <property type="match status" value="1"/>
</dbReference>
<keyword evidence="14" id="KW-1185">Reference proteome</keyword>
<feature type="binding site" evidence="8">
    <location>
        <position position="193"/>
    </location>
    <ligand>
        <name>Mg(2+)</name>
        <dbReference type="ChEBI" id="CHEBI:18420"/>
    </ligand>
</feature>
<evidence type="ECO:0000256" key="2">
    <source>
        <dbReference type="ARBA" id="ARBA00022490"/>
    </source>
</evidence>
<keyword evidence="7 8" id="KW-0342">GTP-binding</keyword>
<comment type="subcellular location">
    <subcellularLocation>
        <location evidence="8">Cytoplasm</location>
    </subcellularLocation>
</comment>
<dbReference type="GO" id="GO:0043022">
    <property type="term" value="F:ribosome binding"/>
    <property type="evidence" value="ECO:0007669"/>
    <property type="project" value="UniProtKB-ARBA"/>
</dbReference>
<organism evidence="13 14">
    <name type="scientific">Aquitalea aquatica</name>
    <dbReference type="NCBI Taxonomy" id="3044273"/>
    <lineage>
        <taxon>Bacteria</taxon>
        <taxon>Pseudomonadati</taxon>
        <taxon>Pseudomonadota</taxon>
        <taxon>Betaproteobacteria</taxon>
        <taxon>Neisseriales</taxon>
        <taxon>Chromobacteriaceae</taxon>
        <taxon>Aquitalea</taxon>
    </lineage>
</organism>
<name>A0A838XY01_9NEIS</name>
<accession>A0A838XY01</accession>
<dbReference type="SUPFAM" id="SSF82051">
    <property type="entry name" value="Obg GTP-binding protein N-terminal domain"/>
    <property type="match status" value="1"/>
</dbReference>
<keyword evidence="2 8" id="KW-0963">Cytoplasm</keyword>
<comment type="function">
    <text evidence="8">An essential GTPase which binds GTP, GDP and possibly (p)ppGpp with moderate affinity, with high nucleotide exchange rates and a fairly low GTP hydrolysis rate. Plays a role in control of the cell cycle, stress response, ribosome biogenesis and in those bacteria that undergo differentiation, in morphogenesis control.</text>
</comment>
<dbReference type="PROSITE" id="PS00905">
    <property type="entry name" value="GTP1_OBG"/>
    <property type="match status" value="1"/>
</dbReference>
<dbReference type="EC" id="3.6.5.-" evidence="8"/>
<gene>
    <name evidence="13" type="primary">obgE</name>
    <name evidence="8" type="synonym">obg</name>
    <name evidence="13" type="ORF">H2Z84_06650</name>
</gene>
<dbReference type="SUPFAM" id="SSF52540">
    <property type="entry name" value="P-loop containing nucleoside triphosphate hydrolases"/>
    <property type="match status" value="1"/>
</dbReference>
<dbReference type="PROSITE" id="PS51883">
    <property type="entry name" value="OBG"/>
    <property type="match status" value="1"/>
</dbReference>
<feature type="binding site" evidence="8">
    <location>
        <begin position="166"/>
        <end position="173"/>
    </location>
    <ligand>
        <name>GTP</name>
        <dbReference type="ChEBI" id="CHEBI:37565"/>
    </ligand>
</feature>
<keyword evidence="4 8" id="KW-0547">Nucleotide-binding</keyword>
<dbReference type="InterPro" id="IPR014100">
    <property type="entry name" value="GTP-bd_Obg/CgtA"/>
</dbReference>
<feature type="domain" description="Obg" evidence="12">
    <location>
        <begin position="1"/>
        <end position="159"/>
    </location>
</feature>
<keyword evidence="9" id="KW-0175">Coiled coil</keyword>
<protein>
    <recommendedName>
        <fullName evidence="8">GTPase Obg</fullName>
        <ecNumber evidence="8">3.6.5.-</ecNumber>
    </recommendedName>
    <alternativeName>
        <fullName evidence="8">GTP-binding protein Obg</fullName>
    </alternativeName>
</protein>
<dbReference type="InterPro" id="IPR006169">
    <property type="entry name" value="GTP1_OBG_dom"/>
</dbReference>
<dbReference type="AlphaFoldDB" id="A0A838XY01"/>
<dbReference type="PROSITE" id="PS51710">
    <property type="entry name" value="G_OBG"/>
    <property type="match status" value="1"/>
</dbReference>
<proteinExistence type="inferred from homology"/>
<dbReference type="Pfam" id="PF01926">
    <property type="entry name" value="MMR_HSR1"/>
    <property type="match status" value="1"/>
</dbReference>
<feature type="region of interest" description="Disordered" evidence="10">
    <location>
        <begin position="128"/>
        <end position="149"/>
    </location>
</feature>
<dbReference type="EMBL" id="JACERN010000022">
    <property type="protein sequence ID" value="MBA4708060.1"/>
    <property type="molecule type" value="Genomic_DNA"/>
</dbReference>
<dbReference type="HAMAP" id="MF_01454">
    <property type="entry name" value="GTPase_Obg"/>
    <property type="match status" value="1"/>
</dbReference>
<feature type="domain" description="OBG-type G" evidence="11">
    <location>
        <begin position="160"/>
        <end position="348"/>
    </location>
</feature>
<dbReference type="InterPro" id="IPR031167">
    <property type="entry name" value="G_OBG"/>
</dbReference>
<dbReference type="InterPro" id="IPR006073">
    <property type="entry name" value="GTP-bd"/>
</dbReference>
<evidence type="ECO:0000256" key="3">
    <source>
        <dbReference type="ARBA" id="ARBA00022723"/>
    </source>
</evidence>
<evidence type="ECO:0000259" key="11">
    <source>
        <dbReference type="PROSITE" id="PS51710"/>
    </source>
</evidence>
<dbReference type="GO" id="GO:0000287">
    <property type="term" value="F:magnesium ion binding"/>
    <property type="evidence" value="ECO:0007669"/>
    <property type="project" value="InterPro"/>
</dbReference>
<dbReference type="PANTHER" id="PTHR11702:SF31">
    <property type="entry name" value="MITOCHONDRIAL RIBOSOME-ASSOCIATED GTPASE 2"/>
    <property type="match status" value="1"/>
</dbReference>
<evidence type="ECO:0000313" key="13">
    <source>
        <dbReference type="EMBL" id="MBA4708060.1"/>
    </source>
</evidence>
<comment type="caution">
    <text evidence="13">The sequence shown here is derived from an EMBL/GenBank/DDBJ whole genome shotgun (WGS) entry which is preliminary data.</text>
</comment>
<keyword evidence="5 8" id="KW-0378">Hydrolase</keyword>
<reference evidence="13 14" key="1">
    <citation type="submission" date="2020-07" db="EMBL/GenBank/DDBJ databases">
        <title>Draft genome sequence of violacein-producing bacteria and related species.</title>
        <authorList>
            <person name="Wilson H.S."/>
            <person name="De Leon M.E."/>
        </authorList>
    </citation>
    <scope>NUCLEOTIDE SEQUENCE [LARGE SCALE GENOMIC DNA]</scope>
    <source>
        <strain evidence="13 14">HSC-21Su07</strain>
    </source>
</reference>
<dbReference type="RefSeq" id="WP_181835278.1">
    <property type="nucleotide sequence ID" value="NZ_JACERN010000022.1"/>
</dbReference>
<evidence type="ECO:0000256" key="9">
    <source>
        <dbReference type="SAM" id="Coils"/>
    </source>
</evidence>
<feature type="coiled-coil region" evidence="9">
    <location>
        <begin position="347"/>
        <end position="396"/>
    </location>
</feature>
<keyword evidence="6 8" id="KW-0460">Magnesium</keyword>
<feature type="compositionally biased region" description="Polar residues" evidence="10">
    <location>
        <begin position="130"/>
        <end position="143"/>
    </location>
</feature>
<dbReference type="Proteomes" id="UP000545606">
    <property type="component" value="Unassembled WGS sequence"/>
</dbReference>
<evidence type="ECO:0000259" key="12">
    <source>
        <dbReference type="PROSITE" id="PS51883"/>
    </source>
</evidence>
<dbReference type="NCBIfam" id="NF008955">
    <property type="entry name" value="PRK12297.1"/>
    <property type="match status" value="1"/>
</dbReference>
<dbReference type="GO" id="GO:0005737">
    <property type="term" value="C:cytoplasm"/>
    <property type="evidence" value="ECO:0007669"/>
    <property type="project" value="UniProtKB-SubCell"/>
</dbReference>
<dbReference type="GO" id="GO:0005525">
    <property type="term" value="F:GTP binding"/>
    <property type="evidence" value="ECO:0007669"/>
    <property type="project" value="UniProtKB-UniRule"/>
</dbReference>
<dbReference type="GO" id="GO:0042254">
    <property type="term" value="P:ribosome biogenesis"/>
    <property type="evidence" value="ECO:0007669"/>
    <property type="project" value="UniProtKB-UniRule"/>
</dbReference>
<feature type="binding site" evidence="8">
    <location>
        <begin position="329"/>
        <end position="331"/>
    </location>
    <ligand>
        <name>GTP</name>
        <dbReference type="ChEBI" id="CHEBI:37565"/>
    </ligand>
</feature>
<feature type="binding site" evidence="8">
    <location>
        <begin position="213"/>
        <end position="216"/>
    </location>
    <ligand>
        <name>GTP</name>
        <dbReference type="ChEBI" id="CHEBI:37565"/>
    </ligand>
</feature>
<dbReference type="PIRSF" id="PIRSF002401">
    <property type="entry name" value="GTP_bd_Obg/CgtA"/>
    <property type="match status" value="1"/>
</dbReference>
<dbReference type="InterPro" id="IPR045086">
    <property type="entry name" value="OBG_GTPase"/>
</dbReference>
<evidence type="ECO:0000256" key="10">
    <source>
        <dbReference type="SAM" id="MobiDB-lite"/>
    </source>
</evidence>
<dbReference type="Gene3D" id="3.40.50.300">
    <property type="entry name" value="P-loop containing nucleotide triphosphate hydrolases"/>
    <property type="match status" value="1"/>
</dbReference>
<comment type="similarity">
    <text evidence="1 8">Belongs to the TRAFAC class OBG-HflX-like GTPase superfamily. OBG GTPase family.</text>
</comment>
<dbReference type="InterPro" id="IPR006074">
    <property type="entry name" value="GTP1-OBG_CS"/>
</dbReference>
<dbReference type="PRINTS" id="PR00326">
    <property type="entry name" value="GTP1OBG"/>
</dbReference>
<dbReference type="GO" id="GO:0003924">
    <property type="term" value="F:GTPase activity"/>
    <property type="evidence" value="ECO:0007669"/>
    <property type="project" value="UniProtKB-UniRule"/>
</dbReference>
<dbReference type="CDD" id="cd01898">
    <property type="entry name" value="Obg"/>
    <property type="match status" value="1"/>
</dbReference>
<feature type="binding site" evidence="8">
    <location>
        <position position="173"/>
    </location>
    <ligand>
        <name>Mg(2+)</name>
        <dbReference type="ChEBI" id="CHEBI:18420"/>
    </ligand>
</feature>
<dbReference type="NCBIfam" id="TIGR02729">
    <property type="entry name" value="Obg_CgtA"/>
    <property type="match status" value="1"/>
</dbReference>
<keyword evidence="3 8" id="KW-0479">Metal-binding</keyword>
<feature type="binding site" evidence="8">
    <location>
        <begin position="284"/>
        <end position="287"/>
    </location>
    <ligand>
        <name>GTP</name>
        <dbReference type="ChEBI" id="CHEBI:37565"/>
    </ligand>
</feature>
<sequence>MKFIDEARIEVMAGKGGNGAASFRREKYVPFGGPDGGDGGKGGSVYAVADENVNTLVEYRFVKKYLAQDGERGRGADCYGKGGDDIELHMPVGTVIADHDTGEVVADLTHHGQRVMIARGGKGGLGNIHFKSSTNRAPRQSTPGEEGEQRTLKLELKVLADVGLLGMPNAGKSTFIRSVSAARPKVADYPFTTLHPNLGVVRMDDTSSFVIADIPGLIEGAAEGAGLGHRFLKHLQRTGLLLHIVDVAPFDPDVDPVREARAIVAELEKYDDELHGKPRWLVLNKLDMLPVEERDLTVSAFLEAYGWPKTQPDDSLGFDVDTPRVFAISALTHEGTRELVRAIDNYLRIMRARARAAAEEAERLAEEARLARKAAARARQEEIEAAKAAAAAAKAAGDDK</sequence>
<evidence type="ECO:0000256" key="7">
    <source>
        <dbReference type="ARBA" id="ARBA00023134"/>
    </source>
</evidence>
<evidence type="ECO:0000256" key="6">
    <source>
        <dbReference type="ARBA" id="ARBA00022842"/>
    </source>
</evidence>
<dbReference type="InterPro" id="IPR036726">
    <property type="entry name" value="GTP1_OBG_dom_sf"/>
</dbReference>
<dbReference type="FunFam" id="2.70.210.12:FF:000001">
    <property type="entry name" value="GTPase Obg"/>
    <property type="match status" value="1"/>
</dbReference>
<evidence type="ECO:0000256" key="8">
    <source>
        <dbReference type="HAMAP-Rule" id="MF_01454"/>
    </source>
</evidence>
<evidence type="ECO:0000256" key="1">
    <source>
        <dbReference type="ARBA" id="ARBA00007699"/>
    </source>
</evidence>
<comment type="subunit">
    <text evidence="8">Monomer.</text>
</comment>
<feature type="binding site" evidence="8">
    <location>
        <begin position="191"/>
        <end position="195"/>
    </location>
    <ligand>
        <name>GTP</name>
        <dbReference type="ChEBI" id="CHEBI:37565"/>
    </ligand>
</feature>
<dbReference type="InterPro" id="IPR027417">
    <property type="entry name" value="P-loop_NTPase"/>
</dbReference>
<dbReference type="NCBIfam" id="NF008956">
    <property type="entry name" value="PRK12299.1"/>
    <property type="match status" value="1"/>
</dbReference>
<comment type="cofactor">
    <cofactor evidence="8">
        <name>Mg(2+)</name>
        <dbReference type="ChEBI" id="CHEBI:18420"/>
    </cofactor>
</comment>
<dbReference type="Pfam" id="PF01018">
    <property type="entry name" value="GTP1_OBG"/>
    <property type="match status" value="1"/>
</dbReference>
<evidence type="ECO:0000256" key="5">
    <source>
        <dbReference type="ARBA" id="ARBA00022801"/>
    </source>
</evidence>